<dbReference type="AlphaFoldDB" id="A0A4R3J703"/>
<organism evidence="2 3">
    <name type="scientific">Varunaivibrio sulfuroxidans</name>
    <dbReference type="NCBI Taxonomy" id="1773489"/>
    <lineage>
        <taxon>Bacteria</taxon>
        <taxon>Pseudomonadati</taxon>
        <taxon>Pseudomonadota</taxon>
        <taxon>Alphaproteobacteria</taxon>
        <taxon>Rhodospirillales</taxon>
        <taxon>Magnetovibrionaceae</taxon>
        <taxon>Varunaivibrio</taxon>
    </lineage>
</organism>
<evidence type="ECO:0000313" key="2">
    <source>
        <dbReference type="EMBL" id="TCS60646.1"/>
    </source>
</evidence>
<dbReference type="SUPFAM" id="SSF47794">
    <property type="entry name" value="Rad51 N-terminal domain-like"/>
    <property type="match status" value="1"/>
</dbReference>
<dbReference type="GO" id="GO:0000166">
    <property type="term" value="F:nucleotide binding"/>
    <property type="evidence" value="ECO:0007669"/>
    <property type="project" value="InterPro"/>
</dbReference>
<accession>A0A4R3J703</accession>
<dbReference type="RefSeq" id="WP_132939949.1">
    <property type="nucleotide sequence ID" value="NZ_CP119676.1"/>
</dbReference>
<dbReference type="EMBL" id="SLZW01000010">
    <property type="protein sequence ID" value="TCS60646.1"/>
    <property type="molecule type" value="Genomic_DNA"/>
</dbReference>
<dbReference type="Pfam" id="PF14520">
    <property type="entry name" value="HHH_5"/>
    <property type="match status" value="1"/>
</dbReference>
<keyword evidence="3" id="KW-1185">Reference proteome</keyword>
<evidence type="ECO:0000256" key="1">
    <source>
        <dbReference type="SAM" id="MobiDB-lite"/>
    </source>
</evidence>
<dbReference type="Proteomes" id="UP000295304">
    <property type="component" value="Unassembled WGS sequence"/>
</dbReference>
<name>A0A4R3J703_9PROT</name>
<gene>
    <name evidence="2" type="ORF">EDD55_110122</name>
</gene>
<reference evidence="2 3" key="1">
    <citation type="submission" date="2019-03" db="EMBL/GenBank/DDBJ databases">
        <title>Genomic Encyclopedia of Type Strains, Phase IV (KMG-IV): sequencing the most valuable type-strain genomes for metagenomic binning, comparative biology and taxonomic classification.</title>
        <authorList>
            <person name="Goeker M."/>
        </authorList>
    </citation>
    <scope>NUCLEOTIDE SEQUENCE [LARGE SCALE GENOMIC DNA]</scope>
    <source>
        <strain evidence="2 3">DSM 101688</strain>
    </source>
</reference>
<sequence>MAGAQLSDISGIGPSAADVLRQGGFLTVEQVAGATVAALTALNGFGPVRASRTIAAAKAVLGGAKDAATLRGDAPSARKKTKSSKKDPKKTKKDKKAKKDDKKKKPAKKSAKKSKKKKSTKK</sequence>
<dbReference type="InterPro" id="IPR010995">
    <property type="entry name" value="DNA_repair_Rad51/TF_NusA_a-hlx"/>
</dbReference>
<comment type="caution">
    <text evidence="2">The sequence shown here is derived from an EMBL/GenBank/DDBJ whole genome shotgun (WGS) entry which is preliminary data.</text>
</comment>
<feature type="compositionally biased region" description="Basic residues" evidence="1">
    <location>
        <begin position="77"/>
        <end position="122"/>
    </location>
</feature>
<proteinExistence type="predicted"/>
<feature type="region of interest" description="Disordered" evidence="1">
    <location>
        <begin position="63"/>
        <end position="122"/>
    </location>
</feature>
<protein>
    <submittedName>
        <fullName evidence="2">Helix-hairpin-helix protein</fullName>
    </submittedName>
</protein>
<evidence type="ECO:0000313" key="3">
    <source>
        <dbReference type="Proteomes" id="UP000295304"/>
    </source>
</evidence>
<dbReference type="Gene3D" id="1.10.150.20">
    <property type="entry name" value="5' to 3' exonuclease, C-terminal subdomain"/>
    <property type="match status" value="1"/>
</dbReference>